<dbReference type="Pfam" id="PF19408">
    <property type="entry name" value="PKD_6"/>
    <property type="match status" value="4"/>
</dbReference>
<dbReference type="Pfam" id="PF18962">
    <property type="entry name" value="Por_Secre_tail"/>
    <property type="match status" value="1"/>
</dbReference>
<feature type="signal peptide" evidence="1">
    <location>
        <begin position="1"/>
        <end position="27"/>
    </location>
</feature>
<feature type="domain" description="PKD-like" evidence="3">
    <location>
        <begin position="331"/>
        <end position="404"/>
    </location>
</feature>
<evidence type="ECO:0000313" key="5">
    <source>
        <dbReference type="Proteomes" id="UP000612233"/>
    </source>
</evidence>
<gene>
    <name evidence="4" type="ORF">IC235_01425</name>
</gene>
<dbReference type="AlphaFoldDB" id="A0A927BAE7"/>
<feature type="domain" description="PKD-like" evidence="3">
    <location>
        <begin position="415"/>
        <end position="494"/>
    </location>
</feature>
<feature type="chain" id="PRO_5036860602" evidence="1">
    <location>
        <begin position="28"/>
        <end position="856"/>
    </location>
</feature>
<evidence type="ECO:0000313" key="4">
    <source>
        <dbReference type="EMBL" id="MBD2766549.1"/>
    </source>
</evidence>
<sequence length="856" mass="86280">MYLFNQFFLRLTLITGLVIAQATVSHAQVVGSTCIDYVAPTLAAPNPTQQIYTYTYQLGSNQTFVSWTTRGDVQVVGTYSSGNIYAADVIATDYGRGRIEANVSTGGCGATAYGLTVNKSFAKLADTAITIPPGCIEANKTYAFTVPPIVSSAAQIAAQIGIDSYTWVGFPEGSKSTYSGDRSAVTVTMPASLSGSFTVQVQIGTCNNGQIMQRTVNFQPTRPDLTLVAGTATCKTDLAAFTISYTPQPAVNYLWSIPSGWTISPVGANTGVGVSYTSAQLTASPTQTVTITPTTASIEDISVTAKYGSGSCSETPSLPFRVTRQLTTAANPITVSPASCLTPGTSVTFSVANAPANAALTWTLPGADWAITSSTATSIMATVGASGGNVTATASGCTGGSVKSVDVSPLITTAANPITVSPASCLTAGNSVTFSVANVPANTSLTWTLPGADWVITSPSSTGTSITATIGASGGNVTATAAGCGGGSVKSVAVSALITTSANPITVSLASCLIAGNSVTFSVANVPANTTLAWTLPGAGWAITSSTATSITATIGASGGNVTATAAGCGGGSVKSVAVSPLITTTANPITVSPTGCLAPGSTVTFSLANAPTNTTLTWTLPGADWVITSPNSTGTTITATVGATGGNVTTTAAGCTGGSVKSVVVSGVGNCPASTYSVYRGGPKYFYLDNANAACLPDGNGAANSGITYTWTAGSQTTTVANGGPAVLFPQTVPPNTAITVRIQDANTCLDVTVGGVARMALASREARKAPAPVRGESLSSYPNPTKSELHVDLTLEQGTAQLLVTDMLGRTVQQTTTEQAHTQLDVSKLATGAYMLRAILPSGKTLSQQIQVQH</sequence>
<keyword evidence="5" id="KW-1185">Reference proteome</keyword>
<feature type="domain" description="Secretion system C-terminal sorting" evidence="2">
    <location>
        <begin position="783"/>
        <end position="841"/>
    </location>
</feature>
<evidence type="ECO:0000259" key="2">
    <source>
        <dbReference type="Pfam" id="PF18962"/>
    </source>
</evidence>
<reference evidence="4" key="1">
    <citation type="submission" date="2020-09" db="EMBL/GenBank/DDBJ databases">
        <authorList>
            <person name="Kim M.K."/>
        </authorList>
    </citation>
    <scope>NUCLEOTIDE SEQUENCE</scope>
    <source>
        <strain evidence="4">BT664</strain>
    </source>
</reference>
<feature type="domain" description="PKD-like" evidence="3">
    <location>
        <begin position="587"/>
        <end position="662"/>
    </location>
</feature>
<protein>
    <submittedName>
        <fullName evidence="4">T9SS type A sorting domain-containing protein</fullName>
    </submittedName>
</protein>
<dbReference type="InterPro" id="IPR026444">
    <property type="entry name" value="Secre_tail"/>
</dbReference>
<comment type="caution">
    <text evidence="4">The sequence shown here is derived from an EMBL/GenBank/DDBJ whole genome shotgun (WGS) entry which is preliminary data.</text>
</comment>
<accession>A0A927BAE7</accession>
<proteinExistence type="predicted"/>
<evidence type="ECO:0000256" key="1">
    <source>
        <dbReference type="SAM" id="SignalP"/>
    </source>
</evidence>
<feature type="domain" description="PKD-like" evidence="3">
    <location>
        <begin position="504"/>
        <end position="579"/>
    </location>
</feature>
<dbReference type="InterPro" id="IPR045829">
    <property type="entry name" value="PKD_6"/>
</dbReference>
<evidence type="ECO:0000259" key="3">
    <source>
        <dbReference type="Pfam" id="PF19408"/>
    </source>
</evidence>
<dbReference type="EMBL" id="JACXAD010000001">
    <property type="protein sequence ID" value="MBD2766549.1"/>
    <property type="molecule type" value="Genomic_DNA"/>
</dbReference>
<keyword evidence="1" id="KW-0732">Signal</keyword>
<organism evidence="4 5">
    <name type="scientific">Hymenobacter montanus</name>
    <dbReference type="NCBI Taxonomy" id="2771359"/>
    <lineage>
        <taxon>Bacteria</taxon>
        <taxon>Pseudomonadati</taxon>
        <taxon>Bacteroidota</taxon>
        <taxon>Cytophagia</taxon>
        <taxon>Cytophagales</taxon>
        <taxon>Hymenobacteraceae</taxon>
        <taxon>Hymenobacter</taxon>
    </lineage>
</organism>
<dbReference type="Proteomes" id="UP000612233">
    <property type="component" value="Unassembled WGS sequence"/>
</dbReference>
<name>A0A927BAE7_9BACT</name>
<dbReference type="RefSeq" id="WP_191003368.1">
    <property type="nucleotide sequence ID" value="NZ_JACXAD010000001.1"/>
</dbReference>
<dbReference type="NCBIfam" id="TIGR04183">
    <property type="entry name" value="Por_Secre_tail"/>
    <property type="match status" value="1"/>
</dbReference>